<dbReference type="Proteomes" id="UP000054997">
    <property type="component" value="Unassembled WGS sequence"/>
</dbReference>
<dbReference type="PROSITE" id="PS50860">
    <property type="entry name" value="AA_TRNA_LIGASE_II_ALA"/>
    <property type="match status" value="1"/>
</dbReference>
<dbReference type="Gene3D" id="3.30.930.10">
    <property type="entry name" value="Bira Bifunctional Protein, Domain 2"/>
    <property type="match status" value="1"/>
</dbReference>
<dbReference type="Pfam" id="PF01411">
    <property type="entry name" value="tRNA-synt_2c"/>
    <property type="match status" value="1"/>
</dbReference>
<dbReference type="PANTHER" id="PTHR11777">
    <property type="entry name" value="ALANYL-TRNA SYNTHETASE"/>
    <property type="match status" value="1"/>
</dbReference>
<evidence type="ECO:0000313" key="15">
    <source>
        <dbReference type="Proteomes" id="UP000054997"/>
    </source>
</evidence>
<name>A0A0W0VNQ1_9GAMM</name>
<evidence type="ECO:0000256" key="6">
    <source>
        <dbReference type="ARBA" id="ARBA00022741"/>
    </source>
</evidence>
<keyword evidence="9 12" id="KW-0694">RNA-binding</keyword>
<dbReference type="InterPro" id="IPR002318">
    <property type="entry name" value="Ala-tRNA-lgiase_IIc"/>
</dbReference>
<dbReference type="GO" id="GO:0045892">
    <property type="term" value="P:negative regulation of DNA-templated transcription"/>
    <property type="evidence" value="ECO:0007669"/>
    <property type="project" value="TreeGrafter"/>
</dbReference>
<dbReference type="EC" id="6.1.1.7" evidence="12"/>
<evidence type="ECO:0000256" key="8">
    <source>
        <dbReference type="ARBA" id="ARBA00022840"/>
    </source>
</evidence>
<dbReference type="SUPFAM" id="SSF55681">
    <property type="entry name" value="Class II aaRS and biotin synthetases"/>
    <property type="match status" value="1"/>
</dbReference>
<feature type="binding site" evidence="12">
    <location>
        <position position="557"/>
    </location>
    <ligand>
        <name>Zn(2+)</name>
        <dbReference type="ChEBI" id="CHEBI:29105"/>
    </ligand>
</feature>
<keyword evidence="12" id="KW-0963">Cytoplasm</keyword>
<dbReference type="InterPro" id="IPR023033">
    <property type="entry name" value="Ala_tRNA_ligase_euk/bac"/>
</dbReference>
<keyword evidence="15" id="KW-1185">Reference proteome</keyword>
<dbReference type="AlphaFoldDB" id="A0A0W0VNQ1"/>
<accession>A0A0W0VNQ1</accession>
<dbReference type="InterPro" id="IPR045864">
    <property type="entry name" value="aa-tRNA-synth_II/BPL/LPL"/>
</dbReference>
<dbReference type="GO" id="GO:0004813">
    <property type="term" value="F:alanine-tRNA ligase activity"/>
    <property type="evidence" value="ECO:0007669"/>
    <property type="project" value="UniProtKB-UniRule"/>
</dbReference>
<dbReference type="Gene3D" id="3.10.310.40">
    <property type="match status" value="1"/>
</dbReference>
<feature type="domain" description="Alanyl-transfer RNA synthetases family profile" evidence="13">
    <location>
        <begin position="1"/>
        <end position="698"/>
    </location>
</feature>
<dbReference type="STRING" id="45068.Llon_0857"/>
<evidence type="ECO:0000256" key="1">
    <source>
        <dbReference type="ARBA" id="ARBA00004496"/>
    </source>
</evidence>
<keyword evidence="7 12" id="KW-0862">Zinc</keyword>
<dbReference type="OrthoDB" id="9803884at2"/>
<evidence type="ECO:0000256" key="4">
    <source>
        <dbReference type="ARBA" id="ARBA00022598"/>
    </source>
</evidence>
<dbReference type="PRINTS" id="PR00980">
    <property type="entry name" value="TRNASYNTHALA"/>
</dbReference>
<dbReference type="GO" id="GO:0002161">
    <property type="term" value="F:aminoacyl-tRNA deacylase activity"/>
    <property type="evidence" value="ECO:0007669"/>
    <property type="project" value="TreeGrafter"/>
</dbReference>
<evidence type="ECO:0000256" key="3">
    <source>
        <dbReference type="ARBA" id="ARBA00022555"/>
    </source>
</evidence>
<dbReference type="GO" id="GO:0008270">
    <property type="term" value="F:zinc ion binding"/>
    <property type="evidence" value="ECO:0007669"/>
    <property type="project" value="UniProtKB-UniRule"/>
</dbReference>
<dbReference type="FunFam" id="3.30.930.10:FF:000004">
    <property type="entry name" value="Alanine--tRNA ligase"/>
    <property type="match status" value="1"/>
</dbReference>
<keyword evidence="5 12" id="KW-0479">Metal-binding</keyword>
<keyword evidence="10 12" id="KW-0648">Protein biosynthesis</keyword>
<dbReference type="SUPFAM" id="SSF50447">
    <property type="entry name" value="Translation proteins"/>
    <property type="match status" value="1"/>
</dbReference>
<sequence>MKSSEIRQAFLDYFARRGHYIVPSSSLVPANDPTLLFTNAGMVQFKDTFLGVESRPYSRAASVQRCVRAGGKHNDLENVGYTARHHTFFEMLGNFSFGDYFKREAISYAWEFLTQVLKLPAERLWITVYKDDEEAANIWLNEIGVSPKRFSRCGEQDNFWSMGDTGPCGPCTEIFYDHGSEVAGGPPGTPEADGDRYIEIWNLVFMQYNRDKNGVLHPLPKPSVDTGMGLERIAAVIQGVHSNYHIDSFQYLIHAIAGLTQGVAIENPSLKVIADHIRACAFLIADGVIPGNEGRGYVLRRIIRRAIRHGYKLGLPTPFFYQLVTPLIEVMGEAYPELAANREQIERILLLEENQFARTLEQGMQLLLEQIEGLQGKQLSGETAFKLYDTYGFPIDLTADIAREHDIQVDMEGFEQCMKHQRALSQSASHFEADYSHPAQLSESSTFVGYEHDTVQSKVIAILKEGSKVEECGSLGKAAVILEHTPFYAESGGQVGDKGQLLGENVVFRVDDTQKIGQAIVHYGVLVSGKLKTGQWLTAQVDVARRDAIRLNHTATHLLHAALKMIVGEHVQQKGSLVDAERARFDFSHFEALTREELAQLETLINDKIRLNTPVITNTMPLEEAKQAGAVALFGEKYADTVRVLSIDDFSKELCGGTHARRTGDLGLFKIVAEYGIASGVRRIEMVTGGYALQWVNQQLGLLYQMAEQLKTTPAQSPEKLSQVLQDMKSQEKELMRLQAKLAMQSGHTLLEEVKQVNGINLLIKKLEQVDSQALRATLDQLKSNLDSAVIVLYTLNQNKINVIAGVSKNIVGKVPGAATYVRHLCGKGGGRDDMAQGGGAVPDGLQEKLAEITRMLEDAQK</sequence>
<evidence type="ECO:0000256" key="9">
    <source>
        <dbReference type="ARBA" id="ARBA00022884"/>
    </source>
</evidence>
<comment type="caution">
    <text evidence="14">The sequence shown here is derived from an EMBL/GenBank/DDBJ whole genome shotgun (WGS) entry which is preliminary data.</text>
</comment>
<keyword evidence="6 12" id="KW-0547">Nucleotide-binding</keyword>
<dbReference type="PATRIC" id="fig|45068.5.peg.919"/>
<dbReference type="Gene3D" id="3.30.980.10">
    <property type="entry name" value="Threonyl-trna Synthetase, Chain A, domain 2"/>
    <property type="match status" value="1"/>
</dbReference>
<dbReference type="InterPro" id="IPR012947">
    <property type="entry name" value="tRNA_SAD"/>
</dbReference>
<evidence type="ECO:0000256" key="2">
    <source>
        <dbReference type="ARBA" id="ARBA00008226"/>
    </source>
</evidence>
<dbReference type="GO" id="GO:0005524">
    <property type="term" value="F:ATP binding"/>
    <property type="evidence" value="ECO:0007669"/>
    <property type="project" value="UniProtKB-UniRule"/>
</dbReference>
<dbReference type="GO" id="GO:0006419">
    <property type="term" value="P:alanyl-tRNA aminoacylation"/>
    <property type="evidence" value="ECO:0007669"/>
    <property type="project" value="UniProtKB-UniRule"/>
</dbReference>
<dbReference type="SMART" id="SM00863">
    <property type="entry name" value="tRNA_SAD"/>
    <property type="match status" value="1"/>
</dbReference>
<proteinExistence type="inferred from homology"/>
<dbReference type="InterPro" id="IPR018165">
    <property type="entry name" value="Ala-tRNA-synth_IIc_core"/>
</dbReference>
<keyword evidence="3 12" id="KW-0820">tRNA-binding</keyword>
<dbReference type="InterPro" id="IPR018164">
    <property type="entry name" value="Ala-tRNA-synth_IIc_N"/>
</dbReference>
<dbReference type="SUPFAM" id="SSF55186">
    <property type="entry name" value="ThrRS/AlaRS common domain"/>
    <property type="match status" value="1"/>
</dbReference>
<evidence type="ECO:0000256" key="10">
    <source>
        <dbReference type="ARBA" id="ARBA00022917"/>
    </source>
</evidence>
<dbReference type="PANTHER" id="PTHR11777:SF9">
    <property type="entry name" value="ALANINE--TRNA LIGASE, CYTOPLASMIC"/>
    <property type="match status" value="1"/>
</dbReference>
<feature type="binding site" evidence="12">
    <location>
        <position position="659"/>
    </location>
    <ligand>
        <name>Zn(2+)</name>
        <dbReference type="ChEBI" id="CHEBI:29105"/>
    </ligand>
</feature>
<comment type="cofactor">
    <cofactor evidence="12">
        <name>Zn(2+)</name>
        <dbReference type="ChEBI" id="CHEBI:29105"/>
    </cofactor>
    <text evidence="12">Binds 1 zinc ion per subunit.</text>
</comment>
<comment type="domain">
    <text evidence="12">Consists of three domains; the N-terminal catalytic domain, the editing domain and the C-terminal C-Ala domain. The editing domain removes incorrectly charged amino acids, while the C-Ala domain, along with tRNA(Ala), serves as a bridge to cooperatively bring together the editing and aminoacylation centers thus stimulating deacylation of misacylated tRNAs.</text>
</comment>
<dbReference type="GO" id="GO:0000049">
    <property type="term" value="F:tRNA binding"/>
    <property type="evidence" value="ECO:0007669"/>
    <property type="project" value="UniProtKB-KW"/>
</dbReference>
<dbReference type="Pfam" id="PF02272">
    <property type="entry name" value="DHHA1"/>
    <property type="match status" value="1"/>
</dbReference>
<dbReference type="RefSeq" id="WP_058528859.1">
    <property type="nucleotide sequence ID" value="NZ_CAAAHZ010000002.1"/>
</dbReference>
<dbReference type="InterPro" id="IPR018162">
    <property type="entry name" value="Ala-tRNA-ligase_IIc_anticod-bd"/>
</dbReference>
<dbReference type="InterPro" id="IPR009000">
    <property type="entry name" value="Transl_B-barrel_sf"/>
</dbReference>
<organism evidence="14 15">
    <name type="scientific">Legionella londiniensis</name>
    <dbReference type="NCBI Taxonomy" id="45068"/>
    <lineage>
        <taxon>Bacteria</taxon>
        <taxon>Pseudomonadati</taxon>
        <taxon>Pseudomonadota</taxon>
        <taxon>Gammaproteobacteria</taxon>
        <taxon>Legionellales</taxon>
        <taxon>Legionellaceae</taxon>
        <taxon>Legionella</taxon>
    </lineage>
</organism>
<dbReference type="Gene3D" id="2.40.30.130">
    <property type="match status" value="1"/>
</dbReference>
<dbReference type="NCBIfam" id="TIGR00344">
    <property type="entry name" value="alaS"/>
    <property type="match status" value="1"/>
</dbReference>
<dbReference type="Pfam" id="PF07973">
    <property type="entry name" value="tRNA_SAD"/>
    <property type="match status" value="1"/>
</dbReference>
<evidence type="ECO:0000256" key="7">
    <source>
        <dbReference type="ARBA" id="ARBA00022833"/>
    </source>
</evidence>
<dbReference type="FunFam" id="2.40.30.130:FF:000001">
    <property type="entry name" value="Alanine--tRNA ligase"/>
    <property type="match status" value="1"/>
</dbReference>
<protein>
    <recommendedName>
        <fullName evidence="12">Alanine--tRNA ligase</fullName>
        <ecNumber evidence="12">6.1.1.7</ecNumber>
    </recommendedName>
    <alternativeName>
        <fullName evidence="12">Alanyl-tRNA synthetase</fullName>
        <shortName evidence="12">AlaRS</shortName>
    </alternativeName>
</protein>
<dbReference type="InterPro" id="IPR018163">
    <property type="entry name" value="Thr/Ala-tRNA-synth_IIc_edit"/>
</dbReference>
<dbReference type="CDD" id="cd00673">
    <property type="entry name" value="AlaRS_core"/>
    <property type="match status" value="1"/>
</dbReference>
<dbReference type="EMBL" id="LNYK01000014">
    <property type="protein sequence ID" value="KTD21692.1"/>
    <property type="molecule type" value="Genomic_DNA"/>
</dbReference>
<comment type="function">
    <text evidence="12">Catalyzes the attachment of alanine to tRNA(Ala) in a two-step reaction: alanine is first activated by ATP to form Ala-AMP and then transferred to the acceptor end of tRNA(Ala). Also edits incorrectly charged Ser-tRNA(Ala) and Gly-tRNA(Ala) via its editing domain.</text>
</comment>
<dbReference type="Gene3D" id="6.10.250.550">
    <property type="match status" value="1"/>
</dbReference>
<reference evidence="14 15" key="1">
    <citation type="submission" date="2015-11" db="EMBL/GenBank/DDBJ databases">
        <title>Genomic analysis of 38 Legionella species identifies large and diverse effector repertoires.</title>
        <authorList>
            <person name="Burstein D."/>
            <person name="Amaro F."/>
            <person name="Zusman T."/>
            <person name="Lifshitz Z."/>
            <person name="Cohen O."/>
            <person name="Gilbert J.A."/>
            <person name="Pupko T."/>
            <person name="Shuman H.A."/>
            <person name="Segal G."/>
        </authorList>
    </citation>
    <scope>NUCLEOTIDE SEQUENCE [LARGE SCALE GENOMIC DNA]</scope>
    <source>
        <strain evidence="14 15">ATCC 49505</strain>
    </source>
</reference>
<comment type="catalytic activity">
    <reaction evidence="12">
        <text>tRNA(Ala) + L-alanine + ATP = L-alanyl-tRNA(Ala) + AMP + diphosphate</text>
        <dbReference type="Rhea" id="RHEA:12540"/>
        <dbReference type="Rhea" id="RHEA-COMP:9657"/>
        <dbReference type="Rhea" id="RHEA-COMP:9923"/>
        <dbReference type="ChEBI" id="CHEBI:30616"/>
        <dbReference type="ChEBI" id="CHEBI:33019"/>
        <dbReference type="ChEBI" id="CHEBI:57972"/>
        <dbReference type="ChEBI" id="CHEBI:78442"/>
        <dbReference type="ChEBI" id="CHEBI:78497"/>
        <dbReference type="ChEBI" id="CHEBI:456215"/>
        <dbReference type="EC" id="6.1.1.7"/>
    </reaction>
</comment>
<keyword evidence="4 12" id="KW-0436">Ligase</keyword>
<dbReference type="HAMAP" id="MF_00036_B">
    <property type="entry name" value="Ala_tRNA_synth_B"/>
    <property type="match status" value="1"/>
</dbReference>
<keyword evidence="8 12" id="KW-0067">ATP-binding</keyword>
<comment type="subcellular location">
    <subcellularLocation>
        <location evidence="1 12">Cytoplasm</location>
    </subcellularLocation>
</comment>
<keyword evidence="11 12" id="KW-0030">Aminoacyl-tRNA synthetase</keyword>
<evidence type="ECO:0000256" key="5">
    <source>
        <dbReference type="ARBA" id="ARBA00022723"/>
    </source>
</evidence>
<evidence type="ECO:0000256" key="11">
    <source>
        <dbReference type="ARBA" id="ARBA00023146"/>
    </source>
</evidence>
<feature type="binding site" evidence="12">
    <location>
        <position position="655"/>
    </location>
    <ligand>
        <name>Zn(2+)</name>
        <dbReference type="ChEBI" id="CHEBI:29105"/>
    </ligand>
</feature>
<dbReference type="Gene3D" id="3.30.54.20">
    <property type="match status" value="1"/>
</dbReference>
<dbReference type="FunFam" id="3.30.980.10:FF:000004">
    <property type="entry name" value="Alanine--tRNA ligase, cytoplasmic"/>
    <property type="match status" value="1"/>
</dbReference>
<dbReference type="GO" id="GO:0005829">
    <property type="term" value="C:cytosol"/>
    <property type="evidence" value="ECO:0007669"/>
    <property type="project" value="TreeGrafter"/>
</dbReference>
<dbReference type="InterPro" id="IPR050058">
    <property type="entry name" value="Ala-tRNA_ligase"/>
</dbReference>
<evidence type="ECO:0000256" key="12">
    <source>
        <dbReference type="HAMAP-Rule" id="MF_00036"/>
    </source>
</evidence>
<dbReference type="SUPFAM" id="SSF101353">
    <property type="entry name" value="Putative anticodon-binding domain of alanyl-tRNA synthetase (AlaRS)"/>
    <property type="match status" value="1"/>
</dbReference>
<evidence type="ECO:0000313" key="14">
    <source>
        <dbReference type="EMBL" id="KTD21692.1"/>
    </source>
</evidence>
<feature type="binding site" evidence="12">
    <location>
        <position position="553"/>
    </location>
    <ligand>
        <name>Zn(2+)</name>
        <dbReference type="ChEBI" id="CHEBI:29105"/>
    </ligand>
</feature>
<dbReference type="FunFam" id="3.10.310.40:FF:000001">
    <property type="entry name" value="Alanine--tRNA ligase"/>
    <property type="match status" value="1"/>
</dbReference>
<dbReference type="FunFam" id="3.30.54.20:FF:000001">
    <property type="entry name" value="Alanine--tRNA ligase"/>
    <property type="match status" value="1"/>
</dbReference>
<comment type="similarity">
    <text evidence="2 12">Belongs to the class-II aminoacyl-tRNA synthetase family.</text>
</comment>
<gene>
    <name evidence="12 14" type="primary">alaS</name>
    <name evidence="14" type="ORF">Llon_0857</name>
</gene>
<evidence type="ECO:0000259" key="13">
    <source>
        <dbReference type="PROSITE" id="PS50860"/>
    </source>
</evidence>
<dbReference type="InterPro" id="IPR003156">
    <property type="entry name" value="DHHA1_dom"/>
</dbReference>